<protein>
    <submittedName>
        <fullName evidence="2">SCO3374 family protein</fullName>
    </submittedName>
</protein>
<evidence type="ECO:0000256" key="1">
    <source>
        <dbReference type="SAM" id="MobiDB-lite"/>
    </source>
</evidence>
<comment type="caution">
    <text evidence="2">The sequence shown here is derived from an EMBL/GenBank/DDBJ whole genome shotgun (WGS) entry which is preliminary data.</text>
</comment>
<proteinExistence type="predicted"/>
<feature type="region of interest" description="Disordered" evidence="1">
    <location>
        <begin position="1"/>
        <end position="28"/>
    </location>
</feature>
<gene>
    <name evidence="2" type="ORF">GCM10009654_32240</name>
</gene>
<accession>A0ABN1UVH1</accession>
<evidence type="ECO:0000313" key="3">
    <source>
        <dbReference type="Proteomes" id="UP001501371"/>
    </source>
</evidence>
<dbReference type="RefSeq" id="WP_344276445.1">
    <property type="nucleotide sequence ID" value="NZ_BAAAKV010000026.1"/>
</dbReference>
<reference evidence="2 3" key="1">
    <citation type="journal article" date="2019" name="Int. J. Syst. Evol. Microbiol.">
        <title>The Global Catalogue of Microorganisms (GCM) 10K type strain sequencing project: providing services to taxonomists for standard genome sequencing and annotation.</title>
        <authorList>
            <consortium name="The Broad Institute Genomics Platform"/>
            <consortium name="The Broad Institute Genome Sequencing Center for Infectious Disease"/>
            <person name="Wu L."/>
            <person name="Ma J."/>
        </authorList>
    </citation>
    <scope>NUCLEOTIDE SEQUENCE [LARGE SCALE GENOMIC DNA]</scope>
    <source>
        <strain evidence="2 3">JCM 12696</strain>
    </source>
</reference>
<evidence type="ECO:0000313" key="2">
    <source>
        <dbReference type="EMBL" id="GAA1172567.1"/>
    </source>
</evidence>
<organism evidence="2 3">
    <name type="scientific">Streptomyces hebeiensis</name>
    <dbReference type="NCBI Taxonomy" id="229486"/>
    <lineage>
        <taxon>Bacteria</taxon>
        <taxon>Bacillati</taxon>
        <taxon>Actinomycetota</taxon>
        <taxon>Actinomycetes</taxon>
        <taxon>Kitasatosporales</taxon>
        <taxon>Streptomycetaceae</taxon>
        <taxon>Streptomyces</taxon>
    </lineage>
</organism>
<dbReference type="Proteomes" id="UP001501371">
    <property type="component" value="Unassembled WGS sequence"/>
</dbReference>
<name>A0ABN1UVH1_9ACTN</name>
<dbReference type="NCBIfam" id="NF040464">
    <property type="entry name" value="SCO3374_fam"/>
    <property type="match status" value="1"/>
</dbReference>
<keyword evidence="3" id="KW-1185">Reference proteome</keyword>
<dbReference type="InterPro" id="IPR047919">
    <property type="entry name" value="SCO3374-like"/>
</dbReference>
<dbReference type="EMBL" id="BAAAKV010000026">
    <property type="protein sequence ID" value="GAA1172567.1"/>
    <property type="molecule type" value="Genomic_DNA"/>
</dbReference>
<sequence length="215" mass="22464">MAFTVPPSRTGPPPCPTSPRVAPIDPPGEDGRALWYENEFGWPTVPGPPAMLLTGFRFDVLEMPSDAGAAVLRRMGPAVGPVLLHGRRMGFLVAPGSAEELPGLLDWLEWGGLALGLTALGTDGRTAAPVPPHWPRVAGPGGAVWLRPPGPGREVVPELPALAPFGHGSVTGDGGRSGHAPDLVRLLDTAATECHRARLLRGNTLLTNTQPLAFS</sequence>